<proteinExistence type="predicted"/>
<organism evidence="5 6">
    <name type="scientific">Solemya pervernicosa gill symbiont</name>
    <dbReference type="NCBI Taxonomy" id="642797"/>
    <lineage>
        <taxon>Bacteria</taxon>
        <taxon>Pseudomonadati</taxon>
        <taxon>Pseudomonadota</taxon>
        <taxon>Gammaproteobacteria</taxon>
        <taxon>sulfur-oxidizing symbionts</taxon>
    </lineage>
</organism>
<evidence type="ECO:0000259" key="4">
    <source>
        <dbReference type="PROSITE" id="PS50883"/>
    </source>
</evidence>
<name>A0A1T2L4A0_9GAMM</name>
<feature type="domain" description="Cyclic nucleotide-binding" evidence="3">
    <location>
        <begin position="1"/>
        <end position="85"/>
    </location>
</feature>
<keyword evidence="2" id="KW-0973">c-di-GMP</keyword>
<dbReference type="Proteomes" id="UP000191110">
    <property type="component" value="Unassembled WGS sequence"/>
</dbReference>
<dbReference type="GO" id="GO:0071111">
    <property type="term" value="F:cyclic-guanylate-specific phosphodiesterase activity"/>
    <property type="evidence" value="ECO:0007669"/>
    <property type="project" value="UniProtKB-EC"/>
</dbReference>
<dbReference type="InterPro" id="IPR050706">
    <property type="entry name" value="Cyclic-di-GMP_PDE-like"/>
</dbReference>
<dbReference type="Gene3D" id="2.60.120.10">
    <property type="entry name" value="Jelly Rolls"/>
    <property type="match status" value="1"/>
</dbReference>
<dbReference type="SUPFAM" id="SSF51206">
    <property type="entry name" value="cAMP-binding domain-like"/>
    <property type="match status" value="1"/>
</dbReference>
<dbReference type="InterPro" id="IPR035919">
    <property type="entry name" value="EAL_sf"/>
</dbReference>
<dbReference type="CDD" id="cd00038">
    <property type="entry name" value="CAP_ED"/>
    <property type="match status" value="1"/>
</dbReference>
<protein>
    <recommendedName>
        <fullName evidence="1">cyclic-guanylate-specific phosphodiesterase</fullName>
        <ecNumber evidence="1">3.1.4.52</ecNumber>
    </recommendedName>
</protein>
<dbReference type="PANTHER" id="PTHR33121:SF71">
    <property type="entry name" value="OXYGEN SENSOR PROTEIN DOSP"/>
    <property type="match status" value="1"/>
</dbReference>
<dbReference type="PROSITE" id="PS50042">
    <property type="entry name" value="CNMP_BINDING_3"/>
    <property type="match status" value="1"/>
</dbReference>
<dbReference type="InterPro" id="IPR018490">
    <property type="entry name" value="cNMP-bd_dom_sf"/>
</dbReference>
<dbReference type="InterPro" id="IPR000595">
    <property type="entry name" value="cNMP-bd_dom"/>
</dbReference>
<dbReference type="InterPro" id="IPR018488">
    <property type="entry name" value="cNMP-bd_CS"/>
</dbReference>
<evidence type="ECO:0000313" key="5">
    <source>
        <dbReference type="EMBL" id="OOZ39891.1"/>
    </source>
</evidence>
<dbReference type="Gene3D" id="3.20.20.450">
    <property type="entry name" value="EAL domain"/>
    <property type="match status" value="1"/>
</dbReference>
<dbReference type="EMBL" id="MPRL01000039">
    <property type="protein sequence ID" value="OOZ39891.1"/>
    <property type="molecule type" value="Genomic_DNA"/>
</dbReference>
<dbReference type="PROSITE" id="PS50883">
    <property type="entry name" value="EAL"/>
    <property type="match status" value="1"/>
</dbReference>
<dbReference type="EC" id="3.1.4.52" evidence="1"/>
<dbReference type="Pfam" id="PF00563">
    <property type="entry name" value="EAL"/>
    <property type="match status" value="1"/>
</dbReference>
<dbReference type="PRINTS" id="PR00103">
    <property type="entry name" value="CAMPKINASE"/>
</dbReference>
<evidence type="ECO:0000259" key="3">
    <source>
        <dbReference type="PROSITE" id="PS50042"/>
    </source>
</evidence>
<dbReference type="CDD" id="cd01948">
    <property type="entry name" value="EAL"/>
    <property type="match status" value="1"/>
</dbReference>
<dbReference type="SUPFAM" id="SSF141868">
    <property type="entry name" value="EAL domain-like"/>
    <property type="match status" value="1"/>
</dbReference>
<dbReference type="PANTHER" id="PTHR33121">
    <property type="entry name" value="CYCLIC DI-GMP PHOSPHODIESTERASE PDEF"/>
    <property type="match status" value="1"/>
</dbReference>
<evidence type="ECO:0000256" key="2">
    <source>
        <dbReference type="ARBA" id="ARBA00022636"/>
    </source>
</evidence>
<evidence type="ECO:0000313" key="6">
    <source>
        <dbReference type="Proteomes" id="UP000191110"/>
    </source>
</evidence>
<dbReference type="RefSeq" id="WP_172840293.1">
    <property type="nucleotide sequence ID" value="NZ_MPRL01000039.1"/>
</dbReference>
<dbReference type="AlphaFoldDB" id="A0A1T2L4A0"/>
<accession>A0A1T2L4A0</accession>
<dbReference type="Pfam" id="PF00027">
    <property type="entry name" value="cNMP_binding"/>
    <property type="match status" value="1"/>
</dbReference>
<sequence>MDNQRHHQTFSHDEVIFCEGDQGDVAYLVERGQIEISTQVDDRKLVVAVLQKGELFGEMALIDDSLRSATATALGEVDLAIISREYVSNKMNNADPLINLLLRVILQRFRKLQCHDNGAVVEDQKTNEYFEKFRESAVQRLKMEQELQEAIEQRHLVLYYQPIVSTATGYIGGFEALVRWNHPERGMVPPDQFIPLAEECGLIVPLGLWVLQEACNTHVKMQSIFKEHHPHMPPLYMSINASGRQFADQHFIDDIRATLDESGADPTEIKIEITETMLMEDPKHAIKQLLEIKSLDLRLALDDFGTGYSSLSYLQHFPIDTLKIDRAFVSTMLKDPRCMAIVDSLIGLAHNLGMDIIAEGVEEVPEFHTLRDAKCEYNQGYLFSRPRPQDEALELLVQGNIPKG</sequence>
<dbReference type="FunFam" id="3.20.20.450:FF:000001">
    <property type="entry name" value="Cyclic di-GMP phosphodiesterase yahA"/>
    <property type="match status" value="1"/>
</dbReference>
<gene>
    <name evidence="5" type="ORF">BOW53_09820</name>
</gene>
<keyword evidence="6" id="KW-1185">Reference proteome</keyword>
<reference evidence="5 6" key="1">
    <citation type="submission" date="2016-11" db="EMBL/GenBank/DDBJ databases">
        <title>Mixed transmission modes and dynamic genome evolution in an obligate animal-bacterial symbiosis.</title>
        <authorList>
            <person name="Russell S.L."/>
            <person name="Corbett-Detig R.B."/>
            <person name="Cavanaugh C.M."/>
        </authorList>
    </citation>
    <scope>NUCLEOTIDE SEQUENCE [LARGE SCALE GENOMIC DNA]</scope>
    <source>
        <strain evidence="5">Sveles-Q1</strain>
    </source>
</reference>
<comment type="caution">
    <text evidence="5">The sequence shown here is derived from an EMBL/GenBank/DDBJ whole genome shotgun (WGS) entry which is preliminary data.</text>
</comment>
<dbReference type="SMART" id="SM00052">
    <property type="entry name" value="EAL"/>
    <property type="match status" value="1"/>
</dbReference>
<evidence type="ECO:0000256" key="1">
    <source>
        <dbReference type="ARBA" id="ARBA00012282"/>
    </source>
</evidence>
<dbReference type="SMART" id="SM00100">
    <property type="entry name" value="cNMP"/>
    <property type="match status" value="1"/>
</dbReference>
<dbReference type="InterPro" id="IPR001633">
    <property type="entry name" value="EAL_dom"/>
</dbReference>
<dbReference type="PROSITE" id="PS00889">
    <property type="entry name" value="CNMP_BINDING_2"/>
    <property type="match status" value="1"/>
</dbReference>
<dbReference type="InterPro" id="IPR014710">
    <property type="entry name" value="RmlC-like_jellyroll"/>
</dbReference>
<feature type="domain" description="EAL" evidence="4">
    <location>
        <begin position="140"/>
        <end position="400"/>
    </location>
</feature>